<evidence type="ECO:0000256" key="8">
    <source>
        <dbReference type="ARBA" id="ARBA00023229"/>
    </source>
</evidence>
<dbReference type="PROSITE" id="PS00444">
    <property type="entry name" value="POLYPRENYL_SYNTHASE_2"/>
    <property type="match status" value="1"/>
</dbReference>
<dbReference type="SFLD" id="SFLDG01017">
    <property type="entry name" value="Polyprenyl_Transferase_Like"/>
    <property type="match status" value="1"/>
</dbReference>
<evidence type="ECO:0000256" key="7">
    <source>
        <dbReference type="ARBA" id="ARBA00022842"/>
    </source>
</evidence>
<evidence type="ECO:0000256" key="12">
    <source>
        <dbReference type="RuleBase" id="RU004466"/>
    </source>
</evidence>
<dbReference type="InterPro" id="IPR008949">
    <property type="entry name" value="Isoprenoid_synthase_dom_sf"/>
</dbReference>
<comment type="catalytic activity">
    <reaction evidence="11">
        <text>isopentenyl diphosphate + (2E)-geranyl diphosphate = (2E,6E)-farnesyl diphosphate + diphosphate</text>
        <dbReference type="Rhea" id="RHEA:19361"/>
        <dbReference type="ChEBI" id="CHEBI:33019"/>
        <dbReference type="ChEBI" id="CHEBI:58057"/>
        <dbReference type="ChEBI" id="CHEBI:128769"/>
        <dbReference type="ChEBI" id="CHEBI:175763"/>
        <dbReference type="EC" id="2.5.1.10"/>
    </reaction>
</comment>
<dbReference type="EMBL" id="JXJU01000014">
    <property type="protein sequence ID" value="PCR99020.1"/>
    <property type="molecule type" value="Genomic_DNA"/>
</dbReference>
<organism evidence="13 14">
    <name type="scientific">Lactococcus fujiensis JCM 16395</name>
    <dbReference type="NCBI Taxonomy" id="1291764"/>
    <lineage>
        <taxon>Bacteria</taxon>
        <taxon>Bacillati</taxon>
        <taxon>Bacillota</taxon>
        <taxon>Bacilli</taxon>
        <taxon>Lactobacillales</taxon>
        <taxon>Streptococcaceae</taxon>
        <taxon>Lactococcus</taxon>
    </lineage>
</organism>
<evidence type="ECO:0000256" key="6">
    <source>
        <dbReference type="ARBA" id="ARBA00022723"/>
    </source>
</evidence>
<accession>A0A2A5RIV3</accession>
<evidence type="ECO:0000256" key="9">
    <source>
        <dbReference type="ARBA" id="ARBA00032380"/>
    </source>
</evidence>
<name>A0A2A5RIV3_9LACT</name>
<dbReference type="SUPFAM" id="SSF48576">
    <property type="entry name" value="Terpenoid synthases"/>
    <property type="match status" value="1"/>
</dbReference>
<dbReference type="Proteomes" id="UP000218181">
    <property type="component" value="Unassembled WGS sequence"/>
</dbReference>
<dbReference type="InterPro" id="IPR033749">
    <property type="entry name" value="Polyprenyl_synt_CS"/>
</dbReference>
<proteinExistence type="inferred from homology"/>
<dbReference type="SFLD" id="SFLDS00005">
    <property type="entry name" value="Isoprenoid_Synthase_Type_I"/>
    <property type="match status" value="1"/>
</dbReference>
<gene>
    <name evidence="13" type="ORF">RT41_GL000530</name>
</gene>
<keyword evidence="7" id="KW-0460">Magnesium</keyword>
<dbReference type="STRING" id="1291764.GCA_001311235_01333"/>
<keyword evidence="8" id="KW-0414">Isoprene biosynthesis</keyword>
<dbReference type="PANTHER" id="PTHR43281">
    <property type="entry name" value="FARNESYL DIPHOSPHATE SYNTHASE"/>
    <property type="match status" value="1"/>
</dbReference>
<keyword evidence="6" id="KW-0479">Metal-binding</keyword>
<dbReference type="RefSeq" id="WP_096818964.1">
    <property type="nucleotide sequence ID" value="NZ_JXJU01000014.1"/>
</dbReference>
<dbReference type="PROSITE" id="PS00723">
    <property type="entry name" value="POLYPRENYL_SYNTHASE_1"/>
    <property type="match status" value="1"/>
</dbReference>
<keyword evidence="5 12" id="KW-0808">Transferase</keyword>
<dbReference type="GO" id="GO:0004337">
    <property type="term" value="F:(2E,6E)-farnesyl diphosphate synthase activity"/>
    <property type="evidence" value="ECO:0007669"/>
    <property type="project" value="UniProtKB-EC"/>
</dbReference>
<dbReference type="EC" id="2.5.1.10" evidence="3"/>
<comment type="similarity">
    <text evidence="2 12">Belongs to the FPP/GGPP synthase family.</text>
</comment>
<reference evidence="13 14" key="1">
    <citation type="submission" date="2014-12" db="EMBL/GenBank/DDBJ databases">
        <title>Draft genome sequences of 10 type strains of Lactococcus.</title>
        <authorList>
            <person name="Sun Z."/>
            <person name="Zhong Z."/>
            <person name="Liu W."/>
            <person name="Zhang W."/>
            <person name="Zhang H."/>
        </authorList>
    </citation>
    <scope>NUCLEOTIDE SEQUENCE [LARGE SCALE GENOMIC DNA]</scope>
    <source>
        <strain evidence="13 14">JCM 16395</strain>
    </source>
</reference>
<dbReference type="FunFam" id="1.10.600.10:FF:000001">
    <property type="entry name" value="Geranylgeranyl diphosphate synthase"/>
    <property type="match status" value="1"/>
</dbReference>
<sequence>MNTKIEEIEAVLQKFYQLNQIPSHLADATTYSLMAGGKRIRPILFLNMLEAFGLQLSEAHFEVAATIEMIHTGSLIHDDLPAMDNDDYRRGKLTNHKKFDEATAILAGDALFLDPYYLLSNVALPAEIVVLLVKELAFASGSNGMVAGQILDMDGEGKSLQLAQIEAIHRLKTGRMLTFPFVASGLIAGKSVQEIEQLRKIGQKLGLAFQVRDDILDVTATFEEMGKTPGKDLLEEKSTYVAFLGLEGAKNQLSQLMSEVKSELSGLTNINLDYIYPFIEKLEL</sequence>
<dbReference type="GO" id="GO:0016114">
    <property type="term" value="P:terpenoid biosynthetic process"/>
    <property type="evidence" value="ECO:0007669"/>
    <property type="project" value="UniProtKB-ARBA"/>
</dbReference>
<dbReference type="OrthoDB" id="9805316at2"/>
<protein>
    <recommendedName>
        <fullName evidence="4">Farnesyl diphosphate synthase</fullName>
        <ecNumber evidence="3">2.5.1.10</ecNumber>
    </recommendedName>
    <alternativeName>
        <fullName evidence="10">(2E,6E)-farnesyl diphosphate synthase</fullName>
    </alternativeName>
    <alternativeName>
        <fullName evidence="9">Geranyltranstransferase</fullName>
    </alternativeName>
</protein>
<evidence type="ECO:0000256" key="2">
    <source>
        <dbReference type="ARBA" id="ARBA00006706"/>
    </source>
</evidence>
<evidence type="ECO:0000256" key="1">
    <source>
        <dbReference type="ARBA" id="ARBA00001946"/>
    </source>
</evidence>
<dbReference type="Pfam" id="PF00348">
    <property type="entry name" value="polyprenyl_synt"/>
    <property type="match status" value="1"/>
</dbReference>
<keyword evidence="14" id="KW-1185">Reference proteome</keyword>
<evidence type="ECO:0000256" key="5">
    <source>
        <dbReference type="ARBA" id="ARBA00022679"/>
    </source>
</evidence>
<dbReference type="GO" id="GO:0005737">
    <property type="term" value="C:cytoplasm"/>
    <property type="evidence" value="ECO:0007669"/>
    <property type="project" value="UniProtKB-ARBA"/>
</dbReference>
<dbReference type="Gene3D" id="1.10.600.10">
    <property type="entry name" value="Farnesyl Diphosphate Synthase"/>
    <property type="match status" value="1"/>
</dbReference>
<comment type="cofactor">
    <cofactor evidence="1">
        <name>Mg(2+)</name>
        <dbReference type="ChEBI" id="CHEBI:18420"/>
    </cofactor>
</comment>
<evidence type="ECO:0000313" key="13">
    <source>
        <dbReference type="EMBL" id="PCR99020.1"/>
    </source>
</evidence>
<evidence type="ECO:0000256" key="10">
    <source>
        <dbReference type="ARBA" id="ARBA00032873"/>
    </source>
</evidence>
<dbReference type="NCBIfam" id="NF045485">
    <property type="entry name" value="FPPsyn"/>
    <property type="match status" value="1"/>
</dbReference>
<dbReference type="CDD" id="cd00685">
    <property type="entry name" value="Trans_IPPS_HT"/>
    <property type="match status" value="1"/>
</dbReference>
<dbReference type="GO" id="GO:0046872">
    <property type="term" value="F:metal ion binding"/>
    <property type="evidence" value="ECO:0007669"/>
    <property type="project" value="UniProtKB-KW"/>
</dbReference>
<dbReference type="AlphaFoldDB" id="A0A2A5RIV3"/>
<dbReference type="InterPro" id="IPR053378">
    <property type="entry name" value="Prenyl_diphosphate_synthase"/>
</dbReference>
<dbReference type="InterPro" id="IPR000092">
    <property type="entry name" value="Polyprenyl_synt"/>
</dbReference>
<evidence type="ECO:0000256" key="4">
    <source>
        <dbReference type="ARBA" id="ARBA00015100"/>
    </source>
</evidence>
<evidence type="ECO:0000256" key="11">
    <source>
        <dbReference type="ARBA" id="ARBA00049399"/>
    </source>
</evidence>
<evidence type="ECO:0000256" key="3">
    <source>
        <dbReference type="ARBA" id="ARBA00012439"/>
    </source>
</evidence>
<evidence type="ECO:0000313" key="14">
    <source>
        <dbReference type="Proteomes" id="UP000218181"/>
    </source>
</evidence>
<dbReference type="PANTHER" id="PTHR43281:SF1">
    <property type="entry name" value="FARNESYL DIPHOSPHATE SYNTHASE"/>
    <property type="match status" value="1"/>
</dbReference>
<comment type="caution">
    <text evidence="13">The sequence shown here is derived from an EMBL/GenBank/DDBJ whole genome shotgun (WGS) entry which is preliminary data.</text>
</comment>